<feature type="transmembrane region" description="Helical" evidence="7">
    <location>
        <begin position="189"/>
        <end position="206"/>
    </location>
</feature>
<feature type="transmembrane region" description="Helical" evidence="7">
    <location>
        <begin position="233"/>
        <end position="254"/>
    </location>
</feature>
<keyword evidence="2" id="KW-0813">Transport</keyword>
<comment type="subcellular location">
    <subcellularLocation>
        <location evidence="1">Cell membrane</location>
        <topology evidence="1">Multi-pass membrane protein</topology>
    </subcellularLocation>
</comment>
<evidence type="ECO:0000256" key="5">
    <source>
        <dbReference type="ARBA" id="ARBA00022989"/>
    </source>
</evidence>
<dbReference type="Proteomes" id="UP001279681">
    <property type="component" value="Unassembled WGS sequence"/>
</dbReference>
<evidence type="ECO:0000313" key="8">
    <source>
        <dbReference type="EMBL" id="MDX8335186.1"/>
    </source>
</evidence>
<evidence type="ECO:0000313" key="9">
    <source>
        <dbReference type="Proteomes" id="UP001279681"/>
    </source>
</evidence>
<evidence type="ECO:0000256" key="6">
    <source>
        <dbReference type="ARBA" id="ARBA00023136"/>
    </source>
</evidence>
<keyword evidence="4 7" id="KW-0812">Transmembrane</keyword>
<dbReference type="PIRSF" id="PIRSF006603">
    <property type="entry name" value="DinF"/>
    <property type="match status" value="1"/>
</dbReference>
<dbReference type="RefSeq" id="WP_320312595.1">
    <property type="nucleotide sequence ID" value="NZ_JAVIKH010000001.1"/>
</dbReference>
<keyword evidence="9" id="KW-1185">Reference proteome</keyword>
<dbReference type="InterPro" id="IPR048279">
    <property type="entry name" value="MdtK-like"/>
</dbReference>
<reference evidence="9" key="1">
    <citation type="submission" date="2023-07" db="EMBL/GenBank/DDBJ databases">
        <authorList>
            <person name="Colorado M.A."/>
            <person name="Villamil L.M."/>
            <person name="Melo J.F."/>
            <person name="Rodriguez J.A."/>
            <person name="Ruiz R.Y."/>
        </authorList>
    </citation>
    <scope>NUCLEOTIDE SEQUENCE [LARGE SCALE GENOMIC DNA]</scope>
    <source>
        <strain evidence="9">C33</strain>
    </source>
</reference>
<organism evidence="8 9">
    <name type="scientific">Candidatus Cetobacterium colombiensis</name>
    <dbReference type="NCBI Taxonomy" id="3073100"/>
    <lineage>
        <taxon>Bacteria</taxon>
        <taxon>Fusobacteriati</taxon>
        <taxon>Fusobacteriota</taxon>
        <taxon>Fusobacteriia</taxon>
        <taxon>Fusobacteriales</taxon>
        <taxon>Fusobacteriaceae</taxon>
        <taxon>Cetobacterium</taxon>
    </lineage>
</organism>
<feature type="transmembrane region" description="Helical" evidence="7">
    <location>
        <begin position="164"/>
        <end position="183"/>
    </location>
</feature>
<keyword evidence="5 7" id="KW-1133">Transmembrane helix</keyword>
<evidence type="ECO:0000256" key="3">
    <source>
        <dbReference type="ARBA" id="ARBA00022475"/>
    </source>
</evidence>
<feature type="transmembrane region" description="Helical" evidence="7">
    <location>
        <begin position="315"/>
        <end position="337"/>
    </location>
</feature>
<gene>
    <name evidence="8" type="ORF">RFV38_01540</name>
</gene>
<dbReference type="PANTHER" id="PTHR43549">
    <property type="entry name" value="MULTIDRUG RESISTANCE PROTEIN YPNP-RELATED"/>
    <property type="match status" value="1"/>
</dbReference>
<sequence length="445" mass="49630">MDLINDNLDKCIKNIAIPSSVGFLFNTLFNITDTYFTSYISVKALAGLSLSFPVFFILISIGSGVGMGLSALISNEIGKKNKNKAIEYSNDGIIVGVIIGFIITLIGLKYNEQLFLLMGAKGEELQLGMRYTKWIFIGAVFFCINSILNGILVAQGNTSTYRNFLILGFILNAVLDPFFIFILNTSTEGVAIPTVLVQIIGNFYLYSKVKKSPLITGKKFKFKLIKLSNIKDILSQGLPASFNMMTIAVGVFVINNYVGKAGGSLAVASYGISTRIEQLILLPAIGLNNAVLSITGQNFGANNLERVKIVFLKTMLYGFIIMSLGMVFINYLSPFLFKIFTKNLKVINYGIDYFSIERFTFNSYILVNICDAVLRGLKYPKFSILIGVYRQFLMPIICFPKLIDIFNGVKGVWIGILVINWSAGFIFLIYFIFVYKKLKEKRKVE</sequence>
<feature type="transmembrane region" description="Helical" evidence="7">
    <location>
        <begin position="12"/>
        <end position="32"/>
    </location>
</feature>
<feature type="transmembrane region" description="Helical" evidence="7">
    <location>
        <begin position="93"/>
        <end position="111"/>
    </location>
</feature>
<accession>A0ABU4W6N1</accession>
<evidence type="ECO:0000256" key="7">
    <source>
        <dbReference type="SAM" id="Phobius"/>
    </source>
</evidence>
<keyword evidence="3" id="KW-1003">Cell membrane</keyword>
<name>A0ABU4W6N1_9FUSO</name>
<evidence type="ECO:0000256" key="2">
    <source>
        <dbReference type="ARBA" id="ARBA00022448"/>
    </source>
</evidence>
<evidence type="ECO:0000256" key="4">
    <source>
        <dbReference type="ARBA" id="ARBA00022692"/>
    </source>
</evidence>
<feature type="transmembrane region" description="Helical" evidence="7">
    <location>
        <begin position="52"/>
        <end position="73"/>
    </location>
</feature>
<proteinExistence type="predicted"/>
<dbReference type="PANTHER" id="PTHR43549:SF3">
    <property type="entry name" value="MULTIDRUG RESISTANCE PROTEIN YPNP-RELATED"/>
    <property type="match status" value="1"/>
</dbReference>
<dbReference type="EMBL" id="JAVIKH010000001">
    <property type="protein sequence ID" value="MDX8335186.1"/>
    <property type="molecule type" value="Genomic_DNA"/>
</dbReference>
<evidence type="ECO:0000256" key="1">
    <source>
        <dbReference type="ARBA" id="ARBA00004651"/>
    </source>
</evidence>
<dbReference type="NCBIfam" id="TIGR00797">
    <property type="entry name" value="matE"/>
    <property type="match status" value="1"/>
</dbReference>
<protein>
    <submittedName>
        <fullName evidence="8">MATE family efflux transporter</fullName>
    </submittedName>
</protein>
<dbReference type="Pfam" id="PF01554">
    <property type="entry name" value="MatE"/>
    <property type="match status" value="2"/>
</dbReference>
<dbReference type="InterPro" id="IPR002528">
    <property type="entry name" value="MATE_fam"/>
</dbReference>
<feature type="transmembrane region" description="Helical" evidence="7">
    <location>
        <begin position="131"/>
        <end position="152"/>
    </location>
</feature>
<feature type="transmembrane region" description="Helical" evidence="7">
    <location>
        <begin position="412"/>
        <end position="435"/>
    </location>
</feature>
<comment type="caution">
    <text evidence="8">The sequence shown here is derived from an EMBL/GenBank/DDBJ whole genome shotgun (WGS) entry which is preliminary data.</text>
</comment>
<dbReference type="InterPro" id="IPR052031">
    <property type="entry name" value="Membrane_Transporter-Flippase"/>
</dbReference>
<keyword evidence="6 7" id="KW-0472">Membrane</keyword>